<dbReference type="Gene3D" id="3.40.50.10730">
    <property type="entry name" value="Urocanase like domains"/>
    <property type="match status" value="1"/>
</dbReference>
<dbReference type="Pfam" id="PF17392">
    <property type="entry name" value="Urocanase_C"/>
    <property type="match status" value="1"/>
</dbReference>
<evidence type="ECO:0000259" key="9">
    <source>
        <dbReference type="Pfam" id="PF17391"/>
    </source>
</evidence>
<dbReference type="GO" id="GO:0019557">
    <property type="term" value="P:L-histidine catabolic process to glutamate and formate"/>
    <property type="evidence" value="ECO:0007669"/>
    <property type="project" value="UniProtKB-UniPathway"/>
</dbReference>
<evidence type="ECO:0000256" key="7">
    <source>
        <dbReference type="HAMAP-Rule" id="MF_00577"/>
    </source>
</evidence>
<keyword evidence="7" id="KW-0963">Cytoplasm</keyword>
<organism evidence="11 12">
    <name type="scientific">Candidatus Marsarchaeota G1 archaeon OSP_D</name>
    <dbReference type="NCBI Taxonomy" id="1978155"/>
    <lineage>
        <taxon>Archaea</taxon>
        <taxon>Candidatus Marsarchaeota</taxon>
        <taxon>Candidatus Marsarchaeota group 1</taxon>
    </lineage>
</organism>
<feature type="binding site" evidence="7">
    <location>
        <position position="156"/>
    </location>
    <ligand>
        <name>NAD(+)</name>
        <dbReference type="ChEBI" id="CHEBI:57540"/>
    </ligand>
</feature>
<comment type="subcellular location">
    <subcellularLocation>
        <location evidence="7">Cytoplasm</location>
    </subcellularLocation>
</comment>
<feature type="binding site" evidence="7">
    <location>
        <begin position="78"/>
        <end position="79"/>
    </location>
    <ligand>
        <name>NAD(+)</name>
        <dbReference type="ChEBI" id="CHEBI:57540"/>
    </ligand>
</feature>
<reference evidence="11 12" key="1">
    <citation type="submission" date="2017-04" db="EMBL/GenBank/DDBJ databases">
        <title>Novel microbial lineages endemic to geothermal iron-oxide mats fill important gaps in the evolutionary history of Archaea.</title>
        <authorList>
            <person name="Jay Z.J."/>
            <person name="Beam J.P."/>
            <person name="Dlakic M."/>
            <person name="Rusch D.B."/>
            <person name="Kozubal M.A."/>
            <person name="Inskeep W.P."/>
        </authorList>
    </citation>
    <scope>NUCLEOTIDE SEQUENCE [LARGE SCALE GENOMIC DNA]</scope>
    <source>
        <strain evidence="11">OSP_D</strain>
    </source>
</reference>
<feature type="binding site" evidence="7">
    <location>
        <begin position="299"/>
        <end position="300"/>
    </location>
    <ligand>
        <name>NAD(+)</name>
        <dbReference type="ChEBI" id="CHEBI:57540"/>
    </ligand>
</feature>
<comment type="caution">
    <text evidence="7">Lacks conserved residue(s) required for the propagation of feature annotation.</text>
</comment>
<dbReference type="GO" id="GO:0005737">
    <property type="term" value="C:cytoplasm"/>
    <property type="evidence" value="ECO:0007669"/>
    <property type="project" value="UniProtKB-SubCell"/>
</dbReference>
<dbReference type="SUPFAM" id="SSF111326">
    <property type="entry name" value="Urocanase"/>
    <property type="match status" value="1"/>
</dbReference>
<evidence type="ECO:0000259" key="10">
    <source>
        <dbReference type="Pfam" id="PF17392"/>
    </source>
</evidence>
<evidence type="ECO:0000256" key="1">
    <source>
        <dbReference type="ARBA" id="ARBA00004794"/>
    </source>
</evidence>
<comment type="cofactor">
    <cofactor evidence="7">
        <name>NAD(+)</name>
        <dbReference type="ChEBI" id="CHEBI:57540"/>
    </cofactor>
    <text evidence="7">Binds 1 NAD(+) per subunit.</text>
</comment>
<comment type="function">
    <text evidence="7">Catalyzes the conversion of urocanate to 4-imidazolone-5-propionate.</text>
</comment>
<dbReference type="PANTHER" id="PTHR12216">
    <property type="entry name" value="UROCANATE HYDRATASE"/>
    <property type="match status" value="1"/>
</dbReference>
<dbReference type="NCBIfam" id="NF003820">
    <property type="entry name" value="PRK05414.1"/>
    <property type="match status" value="1"/>
</dbReference>
<name>A0A2R6AB83_9ARCH</name>
<dbReference type="InterPro" id="IPR038364">
    <property type="entry name" value="Urocanase_central_sf"/>
</dbReference>
<feature type="active site" evidence="7">
    <location>
        <position position="435"/>
    </location>
</feature>
<dbReference type="GO" id="GO:0016153">
    <property type="term" value="F:urocanate hydratase activity"/>
    <property type="evidence" value="ECO:0007669"/>
    <property type="project" value="UniProtKB-UniRule"/>
</dbReference>
<evidence type="ECO:0000313" key="12">
    <source>
        <dbReference type="Proteomes" id="UP000240880"/>
    </source>
</evidence>
<dbReference type="Pfam" id="PF01175">
    <property type="entry name" value="Urocanase"/>
    <property type="match status" value="1"/>
</dbReference>
<proteinExistence type="inferred from homology"/>
<keyword evidence="3 7" id="KW-0369">Histidine metabolism</keyword>
<dbReference type="InterPro" id="IPR035401">
    <property type="entry name" value="Urocanase_C"/>
</dbReference>
<protein>
    <recommendedName>
        <fullName evidence="7">Probable urocanate hydratase</fullName>
        <shortName evidence="7">Urocanase</shortName>
        <ecNumber evidence="7">4.2.1.49</ecNumber>
    </recommendedName>
    <alternativeName>
        <fullName evidence="7">Imidazolonepropionate hydrolase</fullName>
    </alternativeName>
</protein>
<dbReference type="InterPro" id="IPR023637">
    <property type="entry name" value="Urocanase-like"/>
</dbReference>
<sequence length="580" mass="64155">MISFAKLFKCVRSQNSVSKAIQTLIDKGYYDPSTRSVKAIKGKELHCANWQIEGALRMLFHVLDPQVAKDPKNLIVYGGSGKAARNWECFENIVETLLTMREDDTLFIQSGKPVAVFTTWKHAPRVLMSNAMLVPKWADWDYFRELERKGLTMYGQMTAGSWAYIGSQGILQGTYEEFGAIAEQKFGGTLTRRLVLTAGLGEMGAAQPLAIKMHGGVALVSEVNLAQIKRKIEQGYLDTWTDNFEKALSMALSAKDRGEPLSIGVLSNAADFYWYVAEHDVLPDIVTDQTAAHDLLNGYIPAGMSFEEAQTLREKDQRRYLELAQLTVKRHVEAMLHFLKKGAIVFDYGNNIRKAAYDAGVTTAFEIPGQMVFMRPLFEEGRGPFRWSSLVGSEKDIARLDEEIVSMFSKNAKLVRWISNASKFVKFQGLPSRVCWLGYGERAAFGLRINQLVKNGELEGPIWVGRDHLDCGSVASPYRETEGMLDGSDAIGDWPVLNALGNAVAGATWVAFHHGGGVGIGYSIHAGFGLVLDGTEEMGERALRVLTIDPGLGVVRHADAGYEKAKSVARQKAIRTPSLR</sequence>
<dbReference type="EC" id="4.2.1.49" evidence="7"/>
<dbReference type="GO" id="GO:0019556">
    <property type="term" value="P:L-histidine catabolic process to glutamate and formamide"/>
    <property type="evidence" value="ECO:0007669"/>
    <property type="project" value="UniProtKB-UniPathway"/>
</dbReference>
<keyword evidence="4 7" id="KW-0520">NAD</keyword>
<dbReference type="UniPathway" id="UPA00379">
    <property type="reaction ID" value="UER00550"/>
</dbReference>
<evidence type="ECO:0000256" key="6">
    <source>
        <dbReference type="ARBA" id="ARBA00047623"/>
    </source>
</evidence>
<feature type="domain" description="Urocanase C-terminal" evidence="10">
    <location>
        <begin position="376"/>
        <end position="570"/>
    </location>
</feature>
<keyword evidence="5 7" id="KW-0456">Lyase</keyword>
<accession>A0A2R6AB83</accession>
<comment type="similarity">
    <text evidence="2 7">Belongs to the urocanase family.</text>
</comment>
<gene>
    <name evidence="7" type="primary">hutU</name>
    <name evidence="11" type="ORF">B9Q01_04115</name>
</gene>
<feature type="domain" description="Urocanase Rossmann-like" evidence="8">
    <location>
        <begin position="166"/>
        <end position="370"/>
    </location>
</feature>
<feature type="domain" description="Urocanase N-terminal" evidence="9">
    <location>
        <begin position="37"/>
        <end position="162"/>
    </location>
</feature>
<dbReference type="HAMAP" id="MF_00577">
    <property type="entry name" value="HutU"/>
    <property type="match status" value="1"/>
</dbReference>
<dbReference type="Gene3D" id="3.40.1770.10">
    <property type="entry name" value="Urocanase superfamily"/>
    <property type="match status" value="1"/>
</dbReference>
<dbReference type="InterPro" id="IPR035400">
    <property type="entry name" value="Urocanase_N"/>
</dbReference>
<evidence type="ECO:0000256" key="2">
    <source>
        <dbReference type="ARBA" id="ARBA00007578"/>
    </source>
</evidence>
<dbReference type="Proteomes" id="UP000240880">
    <property type="component" value="Unassembled WGS sequence"/>
</dbReference>
<feature type="binding site" evidence="7">
    <location>
        <begin position="268"/>
        <end position="269"/>
    </location>
    <ligand>
        <name>NAD(+)</name>
        <dbReference type="ChEBI" id="CHEBI:57540"/>
    </ligand>
</feature>
<feature type="binding site" evidence="7">
    <location>
        <position position="517"/>
    </location>
    <ligand>
        <name>NAD(+)</name>
        <dbReference type="ChEBI" id="CHEBI:57540"/>
    </ligand>
</feature>
<feature type="binding site" evidence="7">
    <location>
        <position position="222"/>
    </location>
    <ligand>
        <name>NAD(+)</name>
        <dbReference type="ChEBI" id="CHEBI:57540"/>
    </ligand>
</feature>
<dbReference type="AlphaFoldDB" id="A0A2R6AB83"/>
<dbReference type="PIRSF" id="PIRSF001423">
    <property type="entry name" value="Urocanate_hydrat"/>
    <property type="match status" value="1"/>
</dbReference>
<evidence type="ECO:0000256" key="4">
    <source>
        <dbReference type="ARBA" id="ARBA00023027"/>
    </source>
</evidence>
<dbReference type="InterPro" id="IPR023636">
    <property type="entry name" value="Urocanase_CS"/>
</dbReference>
<feature type="binding site" evidence="7">
    <location>
        <begin position="289"/>
        <end position="293"/>
    </location>
    <ligand>
        <name>NAD(+)</name>
        <dbReference type="ChEBI" id="CHEBI:57540"/>
    </ligand>
</feature>
<evidence type="ECO:0000313" key="11">
    <source>
        <dbReference type="EMBL" id="PSN83599.1"/>
    </source>
</evidence>
<comment type="catalytic activity">
    <reaction evidence="6 7">
        <text>4-imidazolone-5-propanoate = trans-urocanate + H2O</text>
        <dbReference type="Rhea" id="RHEA:13101"/>
        <dbReference type="ChEBI" id="CHEBI:15377"/>
        <dbReference type="ChEBI" id="CHEBI:17771"/>
        <dbReference type="ChEBI" id="CHEBI:77893"/>
        <dbReference type="EC" id="4.2.1.49"/>
    </reaction>
</comment>
<feature type="binding site" evidence="7">
    <location>
        <position position="348"/>
    </location>
    <ligand>
        <name>NAD(+)</name>
        <dbReference type="ChEBI" id="CHEBI:57540"/>
    </ligand>
</feature>
<dbReference type="EMBL" id="NEXC01000019">
    <property type="protein sequence ID" value="PSN83599.1"/>
    <property type="molecule type" value="Genomic_DNA"/>
</dbReference>
<dbReference type="PANTHER" id="PTHR12216:SF4">
    <property type="entry name" value="UROCANATE HYDRATASE"/>
    <property type="match status" value="1"/>
</dbReference>
<evidence type="ECO:0000256" key="3">
    <source>
        <dbReference type="ARBA" id="ARBA00022808"/>
    </source>
</evidence>
<dbReference type="NCBIfam" id="TIGR01228">
    <property type="entry name" value="hutU"/>
    <property type="match status" value="1"/>
</dbReference>
<dbReference type="InterPro" id="IPR035085">
    <property type="entry name" value="Urocanase_Rossmann-like"/>
</dbReference>
<evidence type="ECO:0000259" key="8">
    <source>
        <dbReference type="Pfam" id="PF01175"/>
    </source>
</evidence>
<evidence type="ECO:0000256" key="5">
    <source>
        <dbReference type="ARBA" id="ARBA00023239"/>
    </source>
</evidence>
<dbReference type="InterPro" id="IPR055351">
    <property type="entry name" value="Urocanase"/>
</dbReference>
<comment type="pathway">
    <text evidence="1 7">Amino-acid degradation; L-histidine degradation into L-glutamate; N-formimidoyl-L-glutamate from L-histidine: step 2/3.</text>
</comment>
<dbReference type="InterPro" id="IPR036190">
    <property type="entry name" value="Urocanase_sf"/>
</dbReference>
<comment type="caution">
    <text evidence="11">The sequence shown here is derived from an EMBL/GenBank/DDBJ whole genome shotgun (WGS) entry which is preliminary data.</text>
</comment>
<dbReference type="Pfam" id="PF17391">
    <property type="entry name" value="Urocanase_N"/>
    <property type="match status" value="1"/>
</dbReference>
<dbReference type="PROSITE" id="PS01233">
    <property type="entry name" value="UROCANASE"/>
    <property type="match status" value="1"/>
</dbReference>